<sequence length="85" mass="10041">MCRDDKTHLTSVLFHAHQDLKSAARSIPLMEEEEEKKARWRMGKPRKLKSRLSLGQVESWMSVLGERKTFVLCDYNHRNDVTGYY</sequence>
<dbReference type="Proteomes" id="UP000499080">
    <property type="component" value="Unassembled WGS sequence"/>
</dbReference>
<protein>
    <submittedName>
        <fullName evidence="1">Uncharacterized protein</fullName>
    </submittedName>
</protein>
<gene>
    <name evidence="1" type="ORF">AVEN_231295_1</name>
</gene>
<proteinExistence type="predicted"/>
<evidence type="ECO:0000313" key="2">
    <source>
        <dbReference type="Proteomes" id="UP000499080"/>
    </source>
</evidence>
<accession>A0A4Y2CI12</accession>
<comment type="caution">
    <text evidence="1">The sequence shown here is derived from an EMBL/GenBank/DDBJ whole genome shotgun (WGS) entry which is preliminary data.</text>
</comment>
<keyword evidence="2" id="KW-1185">Reference proteome</keyword>
<dbReference type="EMBL" id="BGPR01000195">
    <property type="protein sequence ID" value="GBM03819.1"/>
    <property type="molecule type" value="Genomic_DNA"/>
</dbReference>
<evidence type="ECO:0000313" key="1">
    <source>
        <dbReference type="EMBL" id="GBM03819.1"/>
    </source>
</evidence>
<organism evidence="1 2">
    <name type="scientific">Araneus ventricosus</name>
    <name type="common">Orbweaver spider</name>
    <name type="synonym">Epeira ventricosa</name>
    <dbReference type="NCBI Taxonomy" id="182803"/>
    <lineage>
        <taxon>Eukaryota</taxon>
        <taxon>Metazoa</taxon>
        <taxon>Ecdysozoa</taxon>
        <taxon>Arthropoda</taxon>
        <taxon>Chelicerata</taxon>
        <taxon>Arachnida</taxon>
        <taxon>Araneae</taxon>
        <taxon>Araneomorphae</taxon>
        <taxon>Entelegynae</taxon>
        <taxon>Araneoidea</taxon>
        <taxon>Araneidae</taxon>
        <taxon>Araneus</taxon>
    </lineage>
</organism>
<reference evidence="1 2" key="1">
    <citation type="journal article" date="2019" name="Sci. Rep.">
        <title>Orb-weaving spider Araneus ventricosus genome elucidates the spidroin gene catalogue.</title>
        <authorList>
            <person name="Kono N."/>
            <person name="Nakamura H."/>
            <person name="Ohtoshi R."/>
            <person name="Moran D.A.P."/>
            <person name="Shinohara A."/>
            <person name="Yoshida Y."/>
            <person name="Fujiwara M."/>
            <person name="Mori M."/>
            <person name="Tomita M."/>
            <person name="Arakawa K."/>
        </authorList>
    </citation>
    <scope>NUCLEOTIDE SEQUENCE [LARGE SCALE GENOMIC DNA]</scope>
</reference>
<dbReference type="AlphaFoldDB" id="A0A4Y2CI12"/>
<name>A0A4Y2CI12_ARAVE</name>